<feature type="region of interest" description="Disordered" evidence="1">
    <location>
        <begin position="280"/>
        <end position="307"/>
    </location>
</feature>
<organism evidence="3">
    <name type="scientific">Perkinsus marinus (strain ATCC 50983 / TXsc)</name>
    <dbReference type="NCBI Taxonomy" id="423536"/>
    <lineage>
        <taxon>Eukaryota</taxon>
        <taxon>Sar</taxon>
        <taxon>Alveolata</taxon>
        <taxon>Perkinsozoa</taxon>
        <taxon>Perkinsea</taxon>
        <taxon>Perkinsida</taxon>
        <taxon>Perkinsidae</taxon>
        <taxon>Perkinsus</taxon>
    </lineage>
</organism>
<dbReference type="RefSeq" id="XP_002781467.1">
    <property type="nucleotide sequence ID" value="XM_002781421.1"/>
</dbReference>
<dbReference type="AlphaFoldDB" id="C5KQI6"/>
<dbReference type="EMBL" id="GG675406">
    <property type="protein sequence ID" value="EER13262.1"/>
    <property type="molecule type" value="Genomic_DNA"/>
</dbReference>
<sequence>MPSRLASADSILKPLVQLLYRCLQYCPRLREFILYIARLVLLICGEAPMESGMGNQVQQQQPSLRHIDEFVGGLQCAGELLDLELYPDAKEISESMAAFHAVRRHVAALNIGMNDNNVGCVVVGDGSTPRTAALFAYRTSWQIWSIDPQLDASRYEGKVNRLHLLDRKIEDCLLFNANVKVWVIVCVHAHLRSLQDAVNCCIAPGKSGKLALVVAMPCCNNYSTMLLDCEKNDLGQMEEYKDWGVMSPHRLIRVWMASEYVVKSTAASAVVDESLRTSTARSKGGSVRAQRSRKRREQEHLGATYSA</sequence>
<gene>
    <name evidence="2" type="ORF">Pmar_PMAR029699</name>
</gene>
<reference evidence="2 3" key="1">
    <citation type="submission" date="2008-07" db="EMBL/GenBank/DDBJ databases">
        <authorList>
            <person name="El-Sayed N."/>
            <person name="Caler E."/>
            <person name="Inman J."/>
            <person name="Amedeo P."/>
            <person name="Hass B."/>
            <person name="Wortman J."/>
        </authorList>
    </citation>
    <scope>NUCLEOTIDE SEQUENCE [LARGE SCALE GENOMIC DNA]</scope>
    <source>
        <strain evidence="3">ATCC 50983 / TXsc</strain>
    </source>
</reference>
<keyword evidence="3" id="KW-1185">Reference proteome</keyword>
<name>C5KQI6_PERM5</name>
<evidence type="ECO:0000313" key="3">
    <source>
        <dbReference type="Proteomes" id="UP000007800"/>
    </source>
</evidence>
<dbReference type="GeneID" id="9057224"/>
<accession>C5KQI6</accession>
<protein>
    <submittedName>
        <fullName evidence="2">Uncharacterized protein</fullName>
    </submittedName>
</protein>
<dbReference type="OrthoDB" id="9992337at2759"/>
<evidence type="ECO:0000256" key="1">
    <source>
        <dbReference type="SAM" id="MobiDB-lite"/>
    </source>
</evidence>
<dbReference type="Proteomes" id="UP000007800">
    <property type="component" value="Unassembled WGS sequence"/>
</dbReference>
<evidence type="ECO:0000313" key="2">
    <source>
        <dbReference type="EMBL" id="EER13262.1"/>
    </source>
</evidence>
<proteinExistence type="predicted"/>
<dbReference type="InParanoid" id="C5KQI6"/>